<keyword evidence="7" id="KW-1185">Reference proteome</keyword>
<dbReference type="SMART" id="SM00354">
    <property type="entry name" value="HTH_LACI"/>
    <property type="match status" value="1"/>
</dbReference>
<accession>A0A1G6YLW9</accession>
<evidence type="ECO:0000313" key="6">
    <source>
        <dbReference type="EMBL" id="SDD91291.1"/>
    </source>
</evidence>
<feature type="domain" description="HTH lacI-type" evidence="5">
    <location>
        <begin position="31"/>
        <end position="85"/>
    </location>
</feature>
<dbReference type="AlphaFoldDB" id="A0A1G6YLW9"/>
<dbReference type="RefSeq" id="WP_091037119.1">
    <property type="nucleotide sequence ID" value="NZ_FNAD01000009.1"/>
</dbReference>
<evidence type="ECO:0000313" key="7">
    <source>
        <dbReference type="Proteomes" id="UP000198949"/>
    </source>
</evidence>
<dbReference type="Gene3D" id="1.10.260.40">
    <property type="entry name" value="lambda repressor-like DNA-binding domains"/>
    <property type="match status" value="1"/>
</dbReference>
<dbReference type="CDD" id="cd06267">
    <property type="entry name" value="PBP1_LacI_sugar_binding-like"/>
    <property type="match status" value="1"/>
</dbReference>
<protein>
    <submittedName>
        <fullName evidence="6">DNA-binding transcriptional regulator, LacI/PurR family</fullName>
    </submittedName>
</protein>
<evidence type="ECO:0000256" key="2">
    <source>
        <dbReference type="ARBA" id="ARBA00023125"/>
    </source>
</evidence>
<dbReference type="InterPro" id="IPR000843">
    <property type="entry name" value="HTH_LacI"/>
</dbReference>
<feature type="region of interest" description="Disordered" evidence="4">
    <location>
        <begin position="1"/>
        <end position="34"/>
    </location>
</feature>
<evidence type="ECO:0000259" key="5">
    <source>
        <dbReference type="PROSITE" id="PS50932"/>
    </source>
</evidence>
<dbReference type="Pfam" id="PF00356">
    <property type="entry name" value="LacI"/>
    <property type="match status" value="1"/>
</dbReference>
<dbReference type="STRING" id="58114.SAMN05216270_10962"/>
<dbReference type="SUPFAM" id="SSF47413">
    <property type="entry name" value="lambda repressor-like DNA-binding domains"/>
    <property type="match status" value="1"/>
</dbReference>
<sequence>MTDTRTEVPDEPTAAAGRGERSGRRRSGGRPTLDTVARHAGVGRGTVSRVINGSPKVAEDTRAAVLAAIKELGYVPNQAARTLVTQRTDTVALVVTESQEWLWSEPFFAGVLRGITEQLAEENMRLMLTFAPRDGNRADLESYLMGQHVDGVMMVSSHSGDPLPERLEDAGIPIVLCGTPVGFRPIAYVDCDNRSGARQAVEYLAERGHQRIGLIAGPQDMAVGVDRLNGYRDGLRGHRLPVEDGLVSVAEGFDEASGIKAARHLFDTAGHLDAVFANSDPLAIATLRVARERGIRVPEDLALIGFDDSPLAEVAEPPLTTVHQPTETMGREMARLLCGRIRGEEAGPLVTILGTRIVVRQSA</sequence>
<dbReference type="CDD" id="cd01392">
    <property type="entry name" value="HTH_LacI"/>
    <property type="match status" value="1"/>
</dbReference>
<dbReference type="Gene3D" id="3.40.50.2300">
    <property type="match status" value="2"/>
</dbReference>
<dbReference type="InterPro" id="IPR028082">
    <property type="entry name" value="Peripla_BP_I"/>
</dbReference>
<evidence type="ECO:0000256" key="4">
    <source>
        <dbReference type="SAM" id="MobiDB-lite"/>
    </source>
</evidence>
<dbReference type="InterPro" id="IPR046335">
    <property type="entry name" value="LacI/GalR-like_sensor"/>
</dbReference>
<evidence type="ECO:0000256" key="1">
    <source>
        <dbReference type="ARBA" id="ARBA00023015"/>
    </source>
</evidence>
<dbReference type="SUPFAM" id="SSF53822">
    <property type="entry name" value="Periplasmic binding protein-like I"/>
    <property type="match status" value="1"/>
</dbReference>
<dbReference type="PANTHER" id="PTHR30146">
    <property type="entry name" value="LACI-RELATED TRANSCRIPTIONAL REPRESSOR"/>
    <property type="match status" value="1"/>
</dbReference>
<evidence type="ECO:0000256" key="3">
    <source>
        <dbReference type="ARBA" id="ARBA00023163"/>
    </source>
</evidence>
<reference evidence="7" key="1">
    <citation type="submission" date="2016-10" db="EMBL/GenBank/DDBJ databases">
        <authorList>
            <person name="Varghese N."/>
            <person name="Submissions S."/>
        </authorList>
    </citation>
    <scope>NUCLEOTIDE SEQUENCE [LARGE SCALE GENOMIC DNA]</scope>
    <source>
        <strain evidence="7">CGMCC 4.3516</strain>
    </source>
</reference>
<dbReference type="Pfam" id="PF13377">
    <property type="entry name" value="Peripla_BP_3"/>
    <property type="match status" value="1"/>
</dbReference>
<dbReference type="PROSITE" id="PS50932">
    <property type="entry name" value="HTH_LACI_2"/>
    <property type="match status" value="1"/>
</dbReference>
<dbReference type="GO" id="GO:0003700">
    <property type="term" value="F:DNA-binding transcription factor activity"/>
    <property type="evidence" value="ECO:0007669"/>
    <property type="project" value="TreeGrafter"/>
</dbReference>
<dbReference type="Proteomes" id="UP000198949">
    <property type="component" value="Unassembled WGS sequence"/>
</dbReference>
<proteinExistence type="predicted"/>
<dbReference type="EMBL" id="FNAD01000009">
    <property type="protein sequence ID" value="SDD91291.1"/>
    <property type="molecule type" value="Genomic_DNA"/>
</dbReference>
<dbReference type="GO" id="GO:0000976">
    <property type="term" value="F:transcription cis-regulatory region binding"/>
    <property type="evidence" value="ECO:0007669"/>
    <property type="project" value="TreeGrafter"/>
</dbReference>
<dbReference type="InterPro" id="IPR010982">
    <property type="entry name" value="Lambda_DNA-bd_dom_sf"/>
</dbReference>
<gene>
    <name evidence="6" type="ORF">SAMN05216270_10962</name>
</gene>
<keyword evidence="1" id="KW-0805">Transcription regulation</keyword>
<dbReference type="PANTHER" id="PTHR30146:SF109">
    <property type="entry name" value="HTH-TYPE TRANSCRIPTIONAL REGULATOR GALS"/>
    <property type="match status" value="1"/>
</dbReference>
<keyword evidence="2 6" id="KW-0238">DNA-binding</keyword>
<name>A0A1G6YLW9_9ACTN</name>
<dbReference type="OrthoDB" id="4268837at2"/>
<keyword evidence="3" id="KW-0804">Transcription</keyword>
<organism evidence="6 7">
    <name type="scientific">Glycomyces harbinensis</name>
    <dbReference type="NCBI Taxonomy" id="58114"/>
    <lineage>
        <taxon>Bacteria</taxon>
        <taxon>Bacillati</taxon>
        <taxon>Actinomycetota</taxon>
        <taxon>Actinomycetes</taxon>
        <taxon>Glycomycetales</taxon>
        <taxon>Glycomycetaceae</taxon>
        <taxon>Glycomyces</taxon>
    </lineage>
</organism>